<keyword evidence="1" id="KW-0812">Transmembrane</keyword>
<dbReference type="SMART" id="SM00044">
    <property type="entry name" value="CYCc"/>
    <property type="match status" value="1"/>
</dbReference>
<reference evidence="3 4" key="1">
    <citation type="submission" date="2020-08" db="EMBL/GenBank/DDBJ databases">
        <title>Genomic Encyclopedia of Type Strains, Phase IV (KMG-IV): sequencing the most valuable type-strain genomes for metagenomic binning, comparative biology and taxonomic classification.</title>
        <authorList>
            <person name="Goeker M."/>
        </authorList>
    </citation>
    <scope>NUCLEOTIDE SEQUENCE [LARGE SCALE GENOMIC DNA]</scope>
    <source>
        <strain evidence="3 4">DSM 2461</strain>
    </source>
</reference>
<dbReference type="RefSeq" id="WP_184744970.1">
    <property type="nucleotide sequence ID" value="NZ_JACHGJ010000002.1"/>
</dbReference>
<dbReference type="GO" id="GO:0035556">
    <property type="term" value="P:intracellular signal transduction"/>
    <property type="evidence" value="ECO:0007669"/>
    <property type="project" value="InterPro"/>
</dbReference>
<dbReference type="Gene3D" id="2.60.120.260">
    <property type="entry name" value="Galactose-binding domain-like"/>
    <property type="match status" value="1"/>
</dbReference>
<dbReference type="GO" id="GO:0004016">
    <property type="term" value="F:adenylate cyclase activity"/>
    <property type="evidence" value="ECO:0007669"/>
    <property type="project" value="UniProtKB-ARBA"/>
</dbReference>
<dbReference type="InterPro" id="IPR001054">
    <property type="entry name" value="A/G_cyclase"/>
</dbReference>
<feature type="transmembrane region" description="Helical" evidence="1">
    <location>
        <begin position="338"/>
        <end position="356"/>
    </location>
</feature>
<dbReference type="Pfam" id="PF07695">
    <property type="entry name" value="7TMR-DISM_7TM"/>
    <property type="match status" value="1"/>
</dbReference>
<feature type="transmembrane region" description="Helical" evidence="1">
    <location>
        <begin position="309"/>
        <end position="331"/>
    </location>
</feature>
<proteinExistence type="predicted"/>
<evidence type="ECO:0000313" key="4">
    <source>
        <dbReference type="Proteomes" id="UP000587760"/>
    </source>
</evidence>
<accession>A0A841R6Y1</accession>
<dbReference type="PANTHER" id="PTHR43081:SF1">
    <property type="entry name" value="ADENYLATE CYCLASE, TERMINAL-DIFFERENTIATION SPECIFIC"/>
    <property type="match status" value="1"/>
</dbReference>
<evidence type="ECO:0000313" key="3">
    <source>
        <dbReference type="EMBL" id="MBB6479593.1"/>
    </source>
</evidence>
<feature type="transmembrane region" description="Helical" evidence="1">
    <location>
        <begin position="285"/>
        <end position="303"/>
    </location>
</feature>
<keyword evidence="1" id="KW-0472">Membrane</keyword>
<protein>
    <submittedName>
        <fullName evidence="3">Class 3 adenylate cyclase</fullName>
    </submittedName>
</protein>
<dbReference type="CDD" id="cd07302">
    <property type="entry name" value="CHD"/>
    <property type="match status" value="1"/>
</dbReference>
<feature type="transmembrane region" description="Helical" evidence="1">
    <location>
        <begin position="185"/>
        <end position="204"/>
    </location>
</feature>
<dbReference type="InterPro" id="IPR011623">
    <property type="entry name" value="7TMR_DISM_rcpt_extracell_dom1"/>
</dbReference>
<feature type="domain" description="Guanylate cyclase" evidence="2">
    <location>
        <begin position="439"/>
        <end position="565"/>
    </location>
</feature>
<dbReference type="GO" id="GO:0006171">
    <property type="term" value="P:cAMP biosynthetic process"/>
    <property type="evidence" value="ECO:0007669"/>
    <property type="project" value="TreeGrafter"/>
</dbReference>
<sequence>MQHLRKHILCFILILLPFFHVFGEDGIIDLRQVDFNSEIVNLEGNWEFYWEKILYPGESFPDVPAYFPVPAEWSCCDDYDSRGYGTYRVILLLPPNDGRVALYVPQSFNQYRIFVNGRLWGENGDVSAEYHVNKNRKGPYVHMLPEAQRIEIIYQISNFDDLNGGILDLPQVGRFDRLRQERDKAVIFESFLFGVLLITGMLYLSFYINKRDDQSSLYFGLFSMVLAFRTILYGEHILLQIFPGMTVETEAALGHMTFYLAVPLFLRFIVMAFPMTYLRKFRIPVNIISGLYIALAIFTRHFFFVRFLVGYQVMTLLVGLGILICLIRNVFRKNRTAFVTLLGFFALLLAAVNDILHSQEIIHTFHMTPIGVTFFIMSQASLLSWNIGKAFRQSEELATELTTANNSFRRFVPEEFLKYLHKEKIADIELGDHVQLEMSVLFCDIRDFTSMSENMTPHENFLFLNSFLERIGPVIRRNHGFVDKYLGDGIMALFPGEADCAVRAALDIQDALKLYNKHRGQSGYEPIHIGVGLNTGSLMMGTIGENERMDSTVISDAVNVCSRIESITKEYGLNIAMSEKTFLSMKERDSLHVRKIGRISLKGKKEPQAVYELYNCDLPEVVEKKDRLKKDFEMAVILYEEKKYWESLRIFSTILEDMPEDDTSRRYRTYIDQALLKAGE</sequence>
<dbReference type="InterPro" id="IPR008979">
    <property type="entry name" value="Galactose-bd-like_sf"/>
</dbReference>
<dbReference type="PROSITE" id="PS50125">
    <property type="entry name" value="GUANYLATE_CYCLASE_2"/>
    <property type="match status" value="1"/>
</dbReference>
<dbReference type="Pfam" id="PF00211">
    <property type="entry name" value="Guanylate_cyc"/>
    <property type="match status" value="1"/>
</dbReference>
<organism evidence="3 4">
    <name type="scientific">Spirochaeta isovalerica</name>
    <dbReference type="NCBI Taxonomy" id="150"/>
    <lineage>
        <taxon>Bacteria</taxon>
        <taxon>Pseudomonadati</taxon>
        <taxon>Spirochaetota</taxon>
        <taxon>Spirochaetia</taxon>
        <taxon>Spirochaetales</taxon>
        <taxon>Spirochaetaceae</taxon>
        <taxon>Spirochaeta</taxon>
    </lineage>
</organism>
<name>A0A841R6Y1_9SPIO</name>
<dbReference type="PANTHER" id="PTHR43081">
    <property type="entry name" value="ADENYLATE CYCLASE, TERMINAL-DIFFERENTIATION SPECIFIC-RELATED"/>
    <property type="match status" value="1"/>
</dbReference>
<dbReference type="AlphaFoldDB" id="A0A841R6Y1"/>
<dbReference type="Gene3D" id="3.30.70.1230">
    <property type="entry name" value="Nucleotide cyclase"/>
    <property type="match status" value="1"/>
</dbReference>
<keyword evidence="4" id="KW-1185">Reference proteome</keyword>
<dbReference type="SUPFAM" id="SSF55073">
    <property type="entry name" value="Nucleotide cyclase"/>
    <property type="match status" value="1"/>
</dbReference>
<feature type="transmembrane region" description="Helical" evidence="1">
    <location>
        <begin position="252"/>
        <end position="273"/>
    </location>
</feature>
<evidence type="ECO:0000256" key="1">
    <source>
        <dbReference type="SAM" id="Phobius"/>
    </source>
</evidence>
<evidence type="ECO:0000259" key="2">
    <source>
        <dbReference type="PROSITE" id="PS50125"/>
    </source>
</evidence>
<feature type="transmembrane region" description="Helical" evidence="1">
    <location>
        <begin position="216"/>
        <end position="232"/>
    </location>
</feature>
<dbReference type="InterPro" id="IPR050697">
    <property type="entry name" value="Adenylyl/Guanylyl_Cyclase_3/4"/>
</dbReference>
<dbReference type="Proteomes" id="UP000587760">
    <property type="component" value="Unassembled WGS sequence"/>
</dbReference>
<dbReference type="InterPro" id="IPR029787">
    <property type="entry name" value="Nucleotide_cyclase"/>
</dbReference>
<keyword evidence="1" id="KW-1133">Transmembrane helix</keyword>
<dbReference type="EMBL" id="JACHGJ010000002">
    <property type="protein sequence ID" value="MBB6479593.1"/>
    <property type="molecule type" value="Genomic_DNA"/>
</dbReference>
<comment type="caution">
    <text evidence="3">The sequence shown here is derived from an EMBL/GenBank/DDBJ whole genome shotgun (WGS) entry which is preliminary data.</text>
</comment>
<dbReference type="SUPFAM" id="SSF49785">
    <property type="entry name" value="Galactose-binding domain-like"/>
    <property type="match status" value="1"/>
</dbReference>
<gene>
    <name evidence="3" type="ORF">HNR50_001251</name>
</gene>